<sequence length="408" mass="40970">MDANDEDSSAPDGRRGPGAPHTAAPEPGAGPEGTAPRGNAPLPSPSEPDAAHGDEAAPARVPAPRPAAHGARPPAEEGSPPPAGDGTASFPGDGAPPAADGAPPAADGTASSPGNGSPPAADGAPPAADGTASSPGNGSPPAGAGAPLPAGDGVLPPVGDGTPAREPGGPGPGPFAPPARTPVEPAAGDPTETRAGIAALPVRYQVVAALALAAVAVTACVHIGMVFLHVAPANTVTKQHGKAVDDWIYPEFEQNWKLFAPNPLQQNIAVLARADVGTPDGDVRTTGWYDLSAQDGRAIDGNLLPSHTQQNELRRALDYYGASHDGGNRPAGLRGALAEQYLRRIVVLRLGRMHPAGAAGVIQRVQVRIRTADVPPPGWSGEKAPDRPAYRLLPWWVVPADEAGGGVR</sequence>
<keyword evidence="2" id="KW-1133">Transmembrane helix</keyword>
<feature type="transmembrane region" description="Helical" evidence="2">
    <location>
        <begin position="206"/>
        <end position="230"/>
    </location>
</feature>
<dbReference type="Pfam" id="PF19136">
    <property type="entry name" value="DUF5819"/>
    <property type="match status" value="1"/>
</dbReference>
<name>A0ABT6A8L0_9ACTN</name>
<gene>
    <name evidence="3" type="ORF">P3H78_20645</name>
</gene>
<evidence type="ECO:0000256" key="2">
    <source>
        <dbReference type="SAM" id="Phobius"/>
    </source>
</evidence>
<evidence type="ECO:0000313" key="3">
    <source>
        <dbReference type="EMBL" id="MDF3300985.1"/>
    </source>
</evidence>
<proteinExistence type="predicted"/>
<feature type="compositionally biased region" description="Low complexity" evidence="1">
    <location>
        <begin position="17"/>
        <end position="36"/>
    </location>
</feature>
<feature type="compositionally biased region" description="Low complexity" evidence="1">
    <location>
        <begin position="58"/>
        <end position="78"/>
    </location>
</feature>
<feature type="compositionally biased region" description="Pro residues" evidence="1">
    <location>
        <begin position="169"/>
        <end position="180"/>
    </location>
</feature>
<keyword evidence="2" id="KW-0812">Transmembrane</keyword>
<dbReference type="EMBL" id="JARJBB010000010">
    <property type="protein sequence ID" value="MDF3300985.1"/>
    <property type="molecule type" value="Genomic_DNA"/>
</dbReference>
<comment type="caution">
    <text evidence="3">The sequence shown here is derived from an EMBL/GenBank/DDBJ whole genome shotgun (WGS) entry which is preliminary data.</text>
</comment>
<dbReference type="Proteomes" id="UP001221150">
    <property type="component" value="Unassembled WGS sequence"/>
</dbReference>
<keyword evidence="4" id="KW-1185">Reference proteome</keyword>
<protein>
    <submittedName>
        <fullName evidence="3">DUF5819 family protein</fullName>
    </submittedName>
</protein>
<feature type="compositionally biased region" description="Low complexity" evidence="1">
    <location>
        <begin position="88"/>
        <end position="167"/>
    </location>
</feature>
<dbReference type="InterPro" id="IPR043857">
    <property type="entry name" value="DUF5819"/>
</dbReference>
<keyword evidence="2" id="KW-0472">Membrane</keyword>
<evidence type="ECO:0000256" key="1">
    <source>
        <dbReference type="SAM" id="MobiDB-lite"/>
    </source>
</evidence>
<evidence type="ECO:0000313" key="4">
    <source>
        <dbReference type="Proteomes" id="UP001221150"/>
    </source>
</evidence>
<feature type="region of interest" description="Disordered" evidence="1">
    <location>
        <begin position="1"/>
        <end position="190"/>
    </location>
</feature>
<accession>A0ABT6A8L0</accession>
<organism evidence="3 4">
    <name type="scientific">Streptomyces tropicalis</name>
    <dbReference type="NCBI Taxonomy" id="3034234"/>
    <lineage>
        <taxon>Bacteria</taxon>
        <taxon>Bacillati</taxon>
        <taxon>Actinomycetota</taxon>
        <taxon>Actinomycetes</taxon>
        <taxon>Kitasatosporales</taxon>
        <taxon>Streptomycetaceae</taxon>
        <taxon>Streptomyces</taxon>
    </lineage>
</organism>
<reference evidence="3 4" key="1">
    <citation type="submission" date="2023-03" db="EMBL/GenBank/DDBJ databases">
        <title>Draft genome sequence of Streptomyces sp. K1PA1 isolated from peat swamp forest in Thailand.</title>
        <authorList>
            <person name="Klaysubun C."/>
            <person name="Duangmal K."/>
        </authorList>
    </citation>
    <scope>NUCLEOTIDE SEQUENCE [LARGE SCALE GENOMIC DNA]</scope>
    <source>
        <strain evidence="3 4">K1PA1</strain>
    </source>
</reference>